<proteinExistence type="predicted"/>
<keyword evidence="5" id="KW-1185">Reference proteome</keyword>
<dbReference type="RefSeq" id="WP_141006045.1">
    <property type="nucleotide sequence ID" value="NZ_BAAAOR010000055.1"/>
</dbReference>
<evidence type="ECO:0000313" key="5">
    <source>
        <dbReference type="Proteomes" id="UP001500842"/>
    </source>
</evidence>
<keyword evidence="1" id="KW-0812">Transmembrane</keyword>
<comment type="caution">
    <text evidence="4">The sequence shown here is derived from an EMBL/GenBank/DDBJ whole genome shotgun (WGS) entry which is preliminary data.</text>
</comment>
<dbReference type="InterPro" id="IPR012533">
    <property type="entry name" value="YcnI-copper_dom"/>
</dbReference>
<keyword evidence="2" id="KW-0732">Signal</keyword>
<evidence type="ECO:0000313" key="4">
    <source>
        <dbReference type="EMBL" id="GAA1549516.1"/>
    </source>
</evidence>
<keyword evidence="1" id="KW-1133">Transmembrane helix</keyword>
<feature type="chain" id="PRO_5046294314" description="YncI copper-binding domain-containing protein" evidence="2">
    <location>
        <begin position="19"/>
        <end position="193"/>
    </location>
</feature>
<dbReference type="InterPro" id="IPR038507">
    <property type="entry name" value="YcnI-like_sf"/>
</dbReference>
<name>A0ABN2C0R6_9ACTN</name>
<gene>
    <name evidence="4" type="ORF">GCM10009788_59170</name>
</gene>
<evidence type="ECO:0000259" key="3">
    <source>
        <dbReference type="Pfam" id="PF07987"/>
    </source>
</evidence>
<keyword evidence="1" id="KW-0472">Membrane</keyword>
<protein>
    <recommendedName>
        <fullName evidence="3">YncI copper-binding domain-containing protein</fullName>
    </recommendedName>
</protein>
<evidence type="ECO:0000256" key="1">
    <source>
        <dbReference type="SAM" id="Phobius"/>
    </source>
</evidence>
<dbReference type="Pfam" id="PF07987">
    <property type="entry name" value="DUF1775"/>
    <property type="match status" value="1"/>
</dbReference>
<evidence type="ECO:0000256" key="2">
    <source>
        <dbReference type="SAM" id="SignalP"/>
    </source>
</evidence>
<feature type="signal peptide" evidence="2">
    <location>
        <begin position="1"/>
        <end position="18"/>
    </location>
</feature>
<dbReference type="Gene3D" id="2.60.40.2230">
    <property type="entry name" value="Uncharacterised protein YcnI-like PF07987, DUF1775"/>
    <property type="match status" value="1"/>
</dbReference>
<feature type="transmembrane region" description="Helical" evidence="1">
    <location>
        <begin position="159"/>
        <end position="181"/>
    </location>
</feature>
<organism evidence="4 5">
    <name type="scientific">Nocardioides humi</name>
    <dbReference type="NCBI Taxonomy" id="449461"/>
    <lineage>
        <taxon>Bacteria</taxon>
        <taxon>Bacillati</taxon>
        <taxon>Actinomycetota</taxon>
        <taxon>Actinomycetes</taxon>
        <taxon>Propionibacteriales</taxon>
        <taxon>Nocardioidaceae</taxon>
        <taxon>Nocardioides</taxon>
    </lineage>
</organism>
<sequence>MRLAALLVLLQLAAPAAAVEIASVVPRGDGSADLVLSLSGGCGDAGTTALSATMPTGAAVVAVGDPRRWSHRVVDGRVEWEGPGIAAAEPARFTVTVRLDAEPGDTVLVPAEQTCADGTRVDWADEAEGDEHPAPRFTATAATVDPSARPLPATAQPGGAGPLALALAVVLLPGLAVLAVVRRSRRARGTLDP</sequence>
<dbReference type="Proteomes" id="UP001500842">
    <property type="component" value="Unassembled WGS sequence"/>
</dbReference>
<feature type="domain" description="YncI copper-binding" evidence="3">
    <location>
        <begin position="30"/>
        <end position="137"/>
    </location>
</feature>
<accession>A0ABN2C0R6</accession>
<dbReference type="EMBL" id="BAAAOR010000055">
    <property type="protein sequence ID" value="GAA1549516.1"/>
    <property type="molecule type" value="Genomic_DNA"/>
</dbReference>
<reference evidence="4 5" key="1">
    <citation type="journal article" date="2019" name="Int. J. Syst. Evol. Microbiol.">
        <title>The Global Catalogue of Microorganisms (GCM) 10K type strain sequencing project: providing services to taxonomists for standard genome sequencing and annotation.</title>
        <authorList>
            <consortium name="The Broad Institute Genomics Platform"/>
            <consortium name="The Broad Institute Genome Sequencing Center for Infectious Disease"/>
            <person name="Wu L."/>
            <person name="Ma J."/>
        </authorList>
    </citation>
    <scope>NUCLEOTIDE SEQUENCE [LARGE SCALE GENOMIC DNA]</scope>
    <source>
        <strain evidence="4 5">JCM 14942</strain>
    </source>
</reference>